<sequence length="258" mass="28365">MINRRDWLRLGGVGLLTSLLSAKYSPQRAIAQNSGTGVNLRWLGHSCFLFTGNNLRVLSNPFEPIGCTANYPAPTVNADAVMISSRLLDEGAAGGLPNNPQLMVESGVYQVGGIQFQGIRTFHDRQRGRRFGENIVWRWNQGGVNILHLGGIASPIDVEQRILMGSPDVALIPIGGGPKNYNPQEAMDAIRVLRPKVVFPTQYLTNNADTNSCDLVSLEEFLTLARAEEFNIRRIQGNQTTIRPRDLPSQGTLIRVFG</sequence>
<dbReference type="InterPro" id="IPR036866">
    <property type="entry name" value="RibonucZ/Hydroxyglut_hydro"/>
</dbReference>
<dbReference type="InterPro" id="IPR006311">
    <property type="entry name" value="TAT_signal"/>
</dbReference>
<dbReference type="SUPFAM" id="SSF56281">
    <property type="entry name" value="Metallo-hydrolase/oxidoreductase"/>
    <property type="match status" value="1"/>
</dbReference>
<keyword evidence="2" id="KW-1185">Reference proteome</keyword>
<evidence type="ECO:0000313" key="2">
    <source>
        <dbReference type="Proteomes" id="UP000654604"/>
    </source>
</evidence>
<gene>
    <name evidence="1" type="ORF">IQ215_13105</name>
</gene>
<accession>A0ABR9V6W7</accession>
<proteinExistence type="predicted"/>
<dbReference type="PROSITE" id="PS51318">
    <property type="entry name" value="TAT"/>
    <property type="match status" value="1"/>
</dbReference>
<dbReference type="PANTHER" id="PTHR39189:SF1">
    <property type="entry name" value="UPF0173 METAL-DEPENDENT HYDROLASE YTKL"/>
    <property type="match status" value="1"/>
</dbReference>
<dbReference type="Pfam" id="PF13483">
    <property type="entry name" value="Lactamase_B_3"/>
    <property type="match status" value="1"/>
</dbReference>
<comment type="caution">
    <text evidence="1">The sequence shown here is derived from an EMBL/GenBank/DDBJ whole genome shotgun (WGS) entry which is preliminary data.</text>
</comment>
<organism evidence="1 2">
    <name type="scientific">Cyanobacterium stanieri LEGE 03274</name>
    <dbReference type="NCBI Taxonomy" id="1828756"/>
    <lineage>
        <taxon>Bacteria</taxon>
        <taxon>Bacillati</taxon>
        <taxon>Cyanobacteriota</taxon>
        <taxon>Cyanophyceae</taxon>
        <taxon>Oscillatoriophycideae</taxon>
        <taxon>Chroococcales</taxon>
        <taxon>Geminocystaceae</taxon>
        <taxon>Cyanobacterium</taxon>
    </lineage>
</organism>
<dbReference type="Gene3D" id="3.60.15.10">
    <property type="entry name" value="Ribonuclease Z/Hydroxyacylglutathione hydrolase-like"/>
    <property type="match status" value="1"/>
</dbReference>
<dbReference type="Proteomes" id="UP000654604">
    <property type="component" value="Unassembled WGS sequence"/>
</dbReference>
<dbReference type="EMBL" id="JADEWC010000039">
    <property type="protein sequence ID" value="MBE9223635.1"/>
    <property type="molecule type" value="Genomic_DNA"/>
</dbReference>
<name>A0ABR9V6W7_9CHRO</name>
<evidence type="ECO:0000313" key="1">
    <source>
        <dbReference type="EMBL" id="MBE9223635.1"/>
    </source>
</evidence>
<dbReference type="PANTHER" id="PTHR39189">
    <property type="entry name" value="UPF0173 METAL-DEPENDENT HYDROLASE YTKL"/>
    <property type="match status" value="1"/>
</dbReference>
<protein>
    <submittedName>
        <fullName evidence="1">MBL fold metallo-hydrolase</fullName>
    </submittedName>
</protein>
<reference evidence="1 2" key="1">
    <citation type="submission" date="2020-10" db="EMBL/GenBank/DDBJ databases">
        <authorList>
            <person name="Castelo-Branco R."/>
            <person name="Eusebio N."/>
            <person name="Adriana R."/>
            <person name="Vieira A."/>
            <person name="Brugerolle De Fraissinette N."/>
            <person name="Rezende De Castro R."/>
            <person name="Schneider M.P."/>
            <person name="Vasconcelos V."/>
            <person name="Leao P.N."/>
        </authorList>
    </citation>
    <scope>NUCLEOTIDE SEQUENCE [LARGE SCALE GENOMIC DNA]</scope>
    <source>
        <strain evidence="1 2">LEGE 03274</strain>
    </source>
</reference>